<feature type="region of interest" description="Disordered" evidence="2">
    <location>
        <begin position="252"/>
        <end position="338"/>
    </location>
</feature>
<evidence type="ECO:0000313" key="4">
    <source>
        <dbReference type="Proteomes" id="UP001313282"/>
    </source>
</evidence>
<sequence>MGINRGINGIHRSGMANHPVQLRPVPPPPRTLPPHHRLNSLQPRRLEGGPRLQRTPLRTMPPAPIQVGEPVVQRSALNHVPDLRFQISEGSSSESESTGASPNTMSGMRVPSPPPAPLRVPVDPPMSPQVAFPPGTIIPPIEANPRNVVTRQEFEDVIDDLEGFVGDQLEGMRTKIGRELGEERRQRELETFESNVIHEEITDELDEERRERHLQALGSNLRQQVMKEDIEELKERTTNLEYENQRTKDTLISIATRQKTPPPQVVINNTCTHRPNSRSGLDDSSSSGSGLGEPIRPIGPGPPSSSSCTDDYLSAGPDPTGLESPHHTPNPLSFRVPRANSPLSGLGVVVPEGSFDEGGIGFQVPASPRTTVQPRPIRRASIDYPTSQEPQNEGLIPPRPRPTPRTPGQGFGRFQPREPPRGSGFLQPGELYIPSDPTIRLGTGNPPAPKFRGMASLRRPPNAPGNIPGGTQLRGDIIRPVFPHHPLRSGGNGHRRRSQDQNLRRGSIQRVSNPVGGLDPRDPPPGFDGLHGRNASITSNHVSFAPSDQFERYSARSQSFDDSSTDDTALGPRLDAPMEFQPIRPRRRGSSFYDAPERMEFGNHLRSNFQGNIVSIGNDDIDKIGGTTGGTSSTATESWVDGERERYLRNTQRVAGGMTAIPSQDTSSDTGIVRDGEGSGGSGVDRDGRFRYDRY</sequence>
<accession>A0AAN8RF10</accession>
<feature type="region of interest" description="Disordered" evidence="2">
    <location>
        <begin position="652"/>
        <end position="695"/>
    </location>
</feature>
<proteinExistence type="predicted"/>
<keyword evidence="4" id="KW-1185">Reference proteome</keyword>
<feature type="compositionally biased region" description="Low complexity" evidence="2">
    <location>
        <begin position="88"/>
        <end position="97"/>
    </location>
</feature>
<comment type="caution">
    <text evidence="3">The sequence shown here is derived from an EMBL/GenBank/DDBJ whole genome shotgun (WGS) entry which is preliminary data.</text>
</comment>
<dbReference type="AlphaFoldDB" id="A0AAN8RF10"/>
<feature type="region of interest" description="Disordered" evidence="2">
    <location>
        <begin position="87"/>
        <end position="119"/>
    </location>
</feature>
<feature type="region of interest" description="Disordered" evidence="2">
    <location>
        <begin position="481"/>
        <end position="534"/>
    </location>
</feature>
<reference evidence="3 4" key="1">
    <citation type="submission" date="2019-10" db="EMBL/GenBank/DDBJ databases">
        <authorList>
            <person name="Palmer J.M."/>
        </authorList>
    </citation>
    <scope>NUCLEOTIDE SEQUENCE [LARGE SCALE GENOMIC DNA]</scope>
    <source>
        <strain evidence="3 4">TWF718</strain>
    </source>
</reference>
<keyword evidence="1" id="KW-0175">Coiled coil</keyword>
<feature type="region of interest" description="Disordered" evidence="2">
    <location>
        <begin position="384"/>
        <end position="445"/>
    </location>
</feature>
<feature type="compositionally biased region" description="Basic and acidic residues" evidence="2">
    <location>
        <begin position="684"/>
        <end position="695"/>
    </location>
</feature>
<feature type="compositionally biased region" description="Polar residues" evidence="2">
    <location>
        <begin position="661"/>
        <end position="670"/>
    </location>
</feature>
<dbReference type="EMBL" id="JAVHNR010000002">
    <property type="protein sequence ID" value="KAK6350456.1"/>
    <property type="molecule type" value="Genomic_DNA"/>
</dbReference>
<protein>
    <submittedName>
        <fullName evidence="3">Uncharacterized protein</fullName>
    </submittedName>
</protein>
<evidence type="ECO:0000256" key="1">
    <source>
        <dbReference type="SAM" id="Coils"/>
    </source>
</evidence>
<name>A0AAN8RF10_9PEZI</name>
<evidence type="ECO:0000313" key="3">
    <source>
        <dbReference type="EMBL" id="KAK6350456.1"/>
    </source>
</evidence>
<feature type="coiled-coil region" evidence="1">
    <location>
        <begin position="223"/>
        <end position="250"/>
    </location>
</feature>
<feature type="region of interest" description="Disordered" evidence="2">
    <location>
        <begin position="1"/>
        <end position="65"/>
    </location>
</feature>
<feature type="compositionally biased region" description="Polar residues" evidence="2">
    <location>
        <begin position="266"/>
        <end position="278"/>
    </location>
</feature>
<feature type="compositionally biased region" description="Low complexity" evidence="2">
    <location>
        <begin position="282"/>
        <end position="296"/>
    </location>
</feature>
<evidence type="ECO:0000256" key="2">
    <source>
        <dbReference type="SAM" id="MobiDB-lite"/>
    </source>
</evidence>
<feature type="region of interest" description="Disordered" evidence="2">
    <location>
        <begin position="553"/>
        <end position="588"/>
    </location>
</feature>
<gene>
    <name evidence="3" type="ORF">TWF718_003647</name>
</gene>
<dbReference type="Proteomes" id="UP001313282">
    <property type="component" value="Unassembled WGS sequence"/>
</dbReference>
<organism evidence="3 4">
    <name type="scientific">Orbilia javanica</name>
    <dbReference type="NCBI Taxonomy" id="47235"/>
    <lineage>
        <taxon>Eukaryota</taxon>
        <taxon>Fungi</taxon>
        <taxon>Dikarya</taxon>
        <taxon>Ascomycota</taxon>
        <taxon>Pezizomycotina</taxon>
        <taxon>Orbiliomycetes</taxon>
        <taxon>Orbiliales</taxon>
        <taxon>Orbiliaceae</taxon>
        <taxon>Orbilia</taxon>
    </lineage>
</organism>
<feature type="compositionally biased region" description="Low complexity" evidence="2">
    <location>
        <begin position="557"/>
        <end position="568"/>
    </location>
</feature>